<organism evidence="11 12">
    <name type="scientific">Amphibalanus amphitrite</name>
    <name type="common">Striped barnacle</name>
    <name type="synonym">Balanus amphitrite</name>
    <dbReference type="NCBI Taxonomy" id="1232801"/>
    <lineage>
        <taxon>Eukaryota</taxon>
        <taxon>Metazoa</taxon>
        <taxon>Ecdysozoa</taxon>
        <taxon>Arthropoda</taxon>
        <taxon>Crustacea</taxon>
        <taxon>Multicrustacea</taxon>
        <taxon>Cirripedia</taxon>
        <taxon>Thoracica</taxon>
        <taxon>Thoracicalcarea</taxon>
        <taxon>Balanomorpha</taxon>
        <taxon>Balanoidea</taxon>
        <taxon>Balanidae</taxon>
        <taxon>Amphibalaninae</taxon>
        <taxon>Amphibalanus</taxon>
    </lineage>
</organism>
<dbReference type="EC" id="4.1.1.28" evidence="7"/>
<evidence type="ECO:0000256" key="2">
    <source>
        <dbReference type="ARBA" id="ARBA00011738"/>
    </source>
</evidence>
<evidence type="ECO:0000256" key="10">
    <source>
        <dbReference type="RuleBase" id="RU000382"/>
    </source>
</evidence>
<sequence length="86" mass="9164">MFFTSTCANRRHGSGHPAGHDPLGTLGTLGWHSLHFHAFCPLANSPPALLAEMLAHGLSCVGLSWEAAPACLELELAVLDWLVTMT</sequence>
<keyword evidence="12" id="KW-1185">Reference proteome</keyword>
<accession>A0A6A4V269</accession>
<keyword evidence="3" id="KW-0127">Catecholamine biosynthesis</keyword>
<keyword evidence="6 10" id="KW-0456">Lyase</keyword>
<comment type="cofactor">
    <cofactor evidence="1 10">
        <name>pyridoxal 5'-phosphate</name>
        <dbReference type="ChEBI" id="CHEBI:597326"/>
    </cofactor>
</comment>
<dbReference type="GO" id="GO:0004058">
    <property type="term" value="F:aromatic-L-amino-acid decarboxylase activity"/>
    <property type="evidence" value="ECO:0007669"/>
    <property type="project" value="UniProtKB-EC"/>
</dbReference>
<evidence type="ECO:0000256" key="3">
    <source>
        <dbReference type="ARBA" id="ARBA00022584"/>
    </source>
</evidence>
<evidence type="ECO:0000256" key="8">
    <source>
        <dbReference type="ARBA" id="ARBA00040968"/>
    </source>
</evidence>
<evidence type="ECO:0000256" key="1">
    <source>
        <dbReference type="ARBA" id="ARBA00001933"/>
    </source>
</evidence>
<comment type="caution">
    <text evidence="11">The sequence shown here is derived from an EMBL/GenBank/DDBJ whole genome shotgun (WGS) entry which is preliminary data.</text>
</comment>
<evidence type="ECO:0000256" key="7">
    <source>
        <dbReference type="ARBA" id="ARBA00038886"/>
    </source>
</evidence>
<gene>
    <name evidence="11" type="primary">Ddc_1</name>
    <name evidence="11" type="ORF">FJT64_013907</name>
</gene>
<name>A0A6A4V269_AMPAM</name>
<dbReference type="GO" id="GO:0042423">
    <property type="term" value="P:catecholamine biosynthetic process"/>
    <property type="evidence" value="ECO:0007669"/>
    <property type="project" value="UniProtKB-KW"/>
</dbReference>
<dbReference type="OrthoDB" id="639767at2759"/>
<dbReference type="AlphaFoldDB" id="A0A6A4V269"/>
<reference evidence="11 12" key="1">
    <citation type="submission" date="2019-07" db="EMBL/GenBank/DDBJ databases">
        <title>Draft genome assembly of a fouling barnacle, Amphibalanus amphitrite (Darwin, 1854): The first reference genome for Thecostraca.</title>
        <authorList>
            <person name="Kim W."/>
        </authorList>
    </citation>
    <scope>NUCLEOTIDE SEQUENCE [LARGE SCALE GENOMIC DNA]</scope>
    <source>
        <strain evidence="11">SNU_AA5</strain>
        <tissue evidence="11">Soma without cirri and trophi</tissue>
    </source>
</reference>
<dbReference type="SUPFAM" id="SSF53383">
    <property type="entry name" value="PLP-dependent transferases"/>
    <property type="match status" value="1"/>
</dbReference>
<evidence type="ECO:0000313" key="12">
    <source>
        <dbReference type="Proteomes" id="UP000440578"/>
    </source>
</evidence>
<dbReference type="GO" id="GO:0030170">
    <property type="term" value="F:pyridoxal phosphate binding"/>
    <property type="evidence" value="ECO:0007669"/>
    <property type="project" value="InterPro"/>
</dbReference>
<comment type="similarity">
    <text evidence="10">Belongs to the group II decarboxylase family.</text>
</comment>
<dbReference type="EMBL" id="VIIS01002172">
    <property type="protein sequence ID" value="KAF0287695.1"/>
    <property type="molecule type" value="Genomic_DNA"/>
</dbReference>
<comment type="subunit">
    <text evidence="2">Homodimer.</text>
</comment>
<dbReference type="PANTHER" id="PTHR11999:SF167">
    <property type="entry name" value="AROMATIC-L-AMINO-ACID DECARBOXYLASE"/>
    <property type="match status" value="1"/>
</dbReference>
<dbReference type="InterPro" id="IPR015424">
    <property type="entry name" value="PyrdxlP-dep_Trfase"/>
</dbReference>
<dbReference type="Pfam" id="PF00282">
    <property type="entry name" value="Pyridoxal_deC"/>
    <property type="match status" value="1"/>
</dbReference>
<evidence type="ECO:0000313" key="11">
    <source>
        <dbReference type="EMBL" id="KAF0287695.1"/>
    </source>
</evidence>
<dbReference type="Proteomes" id="UP000440578">
    <property type="component" value="Unassembled WGS sequence"/>
</dbReference>
<keyword evidence="4" id="KW-0210">Decarboxylase</keyword>
<dbReference type="PRINTS" id="PR00800">
    <property type="entry name" value="YHDCRBOXLASE"/>
</dbReference>
<keyword evidence="5 10" id="KW-0663">Pyridoxal phosphate</keyword>
<dbReference type="PANTHER" id="PTHR11999">
    <property type="entry name" value="GROUP II PYRIDOXAL-5-PHOSPHATE DECARBOXYLASE"/>
    <property type="match status" value="1"/>
</dbReference>
<dbReference type="GO" id="GO:0042427">
    <property type="term" value="P:serotonin biosynthetic process"/>
    <property type="evidence" value="ECO:0007669"/>
    <property type="project" value="TreeGrafter"/>
</dbReference>
<evidence type="ECO:0000256" key="4">
    <source>
        <dbReference type="ARBA" id="ARBA00022793"/>
    </source>
</evidence>
<dbReference type="GO" id="GO:0006520">
    <property type="term" value="P:amino acid metabolic process"/>
    <property type="evidence" value="ECO:0007669"/>
    <property type="project" value="InterPro"/>
</dbReference>
<proteinExistence type="inferred from homology"/>
<evidence type="ECO:0000256" key="9">
    <source>
        <dbReference type="ARBA" id="ARBA00041275"/>
    </source>
</evidence>
<dbReference type="InterPro" id="IPR015421">
    <property type="entry name" value="PyrdxlP-dep_Trfase_major"/>
</dbReference>
<evidence type="ECO:0000256" key="6">
    <source>
        <dbReference type="ARBA" id="ARBA00023239"/>
    </source>
</evidence>
<evidence type="ECO:0000256" key="5">
    <source>
        <dbReference type="ARBA" id="ARBA00022898"/>
    </source>
</evidence>
<dbReference type="Gene3D" id="3.40.640.10">
    <property type="entry name" value="Type I PLP-dependent aspartate aminotransferase-like (Major domain)"/>
    <property type="match status" value="1"/>
</dbReference>
<dbReference type="GO" id="GO:0005737">
    <property type="term" value="C:cytoplasm"/>
    <property type="evidence" value="ECO:0007669"/>
    <property type="project" value="TreeGrafter"/>
</dbReference>
<dbReference type="InterPro" id="IPR002129">
    <property type="entry name" value="PyrdxlP-dep_de-COase"/>
</dbReference>
<protein>
    <recommendedName>
        <fullName evidence="8">Aromatic-L-amino-acid decarboxylase</fullName>
        <ecNumber evidence="7">4.1.1.28</ecNumber>
    </recommendedName>
    <alternativeName>
        <fullName evidence="9">DOPA decarboxylase</fullName>
    </alternativeName>
</protein>
<dbReference type="InterPro" id="IPR010977">
    <property type="entry name" value="Aromatic_deC"/>
</dbReference>
<dbReference type="GO" id="GO:0019752">
    <property type="term" value="P:carboxylic acid metabolic process"/>
    <property type="evidence" value="ECO:0007669"/>
    <property type="project" value="InterPro"/>
</dbReference>